<proteinExistence type="predicted"/>
<keyword evidence="2" id="KW-0732">Signal</keyword>
<protein>
    <recommendedName>
        <fullName evidence="5">Secreted protein</fullName>
    </recommendedName>
</protein>
<comment type="caution">
    <text evidence="3">The sequence shown here is derived from an EMBL/GenBank/DDBJ whole genome shotgun (WGS) entry which is preliminary data.</text>
</comment>
<organism evidence="3 4">
    <name type="scientific">Streptomyces djakartensis</name>
    <dbReference type="NCBI Taxonomy" id="68193"/>
    <lineage>
        <taxon>Bacteria</taxon>
        <taxon>Bacillati</taxon>
        <taxon>Actinomycetota</taxon>
        <taxon>Actinomycetes</taxon>
        <taxon>Kitasatosporales</taxon>
        <taxon>Streptomycetaceae</taxon>
        <taxon>Streptomyces</taxon>
    </lineage>
</organism>
<evidence type="ECO:0000313" key="3">
    <source>
        <dbReference type="EMBL" id="GGY17837.1"/>
    </source>
</evidence>
<feature type="signal peptide" evidence="2">
    <location>
        <begin position="1"/>
        <end position="36"/>
    </location>
</feature>
<dbReference type="EMBL" id="BMWE01000006">
    <property type="protein sequence ID" value="GGY17837.1"/>
    <property type="molecule type" value="Genomic_DNA"/>
</dbReference>
<keyword evidence="4" id="KW-1185">Reference proteome</keyword>
<evidence type="ECO:0000256" key="2">
    <source>
        <dbReference type="SAM" id="SignalP"/>
    </source>
</evidence>
<sequence length="113" mass="11522">MKTPRLHCSHRSLAHSAGSALIVLAAVLTTAAPVAADTDPRSGEGVSQTSQCRTIHIQRGRGVEGAVWTVLSGPAGTSTTVDSRCTRGTEDPAGTKDSKGSKAPEAPESAEAE</sequence>
<dbReference type="Proteomes" id="UP000653308">
    <property type="component" value="Unassembled WGS sequence"/>
</dbReference>
<name>A0ABQ2ZJ41_9ACTN</name>
<feature type="chain" id="PRO_5046337905" description="Secreted protein" evidence="2">
    <location>
        <begin position="37"/>
        <end position="113"/>
    </location>
</feature>
<evidence type="ECO:0000256" key="1">
    <source>
        <dbReference type="SAM" id="MobiDB-lite"/>
    </source>
</evidence>
<evidence type="ECO:0008006" key="5">
    <source>
        <dbReference type="Google" id="ProtNLM"/>
    </source>
</evidence>
<accession>A0ABQ2ZJ41</accession>
<feature type="compositionally biased region" description="Basic and acidic residues" evidence="1">
    <location>
        <begin position="84"/>
        <end position="102"/>
    </location>
</feature>
<evidence type="ECO:0000313" key="4">
    <source>
        <dbReference type="Proteomes" id="UP000653308"/>
    </source>
</evidence>
<feature type="region of interest" description="Disordered" evidence="1">
    <location>
        <begin position="72"/>
        <end position="113"/>
    </location>
</feature>
<gene>
    <name evidence="3" type="ORF">GCM10010384_25010</name>
</gene>
<reference evidence="4" key="1">
    <citation type="journal article" date="2019" name="Int. J. Syst. Evol. Microbiol.">
        <title>The Global Catalogue of Microorganisms (GCM) 10K type strain sequencing project: providing services to taxonomists for standard genome sequencing and annotation.</title>
        <authorList>
            <consortium name="The Broad Institute Genomics Platform"/>
            <consortium name="The Broad Institute Genome Sequencing Center for Infectious Disease"/>
            <person name="Wu L."/>
            <person name="Ma J."/>
        </authorList>
    </citation>
    <scope>NUCLEOTIDE SEQUENCE [LARGE SCALE GENOMIC DNA]</scope>
    <source>
        <strain evidence="4">JCM 4957</strain>
    </source>
</reference>